<reference evidence="1" key="1">
    <citation type="submission" date="2020-05" db="EMBL/GenBank/DDBJ databases">
        <authorList>
            <person name="Chiriac C."/>
            <person name="Salcher M."/>
            <person name="Ghai R."/>
            <person name="Kavagutti S V."/>
        </authorList>
    </citation>
    <scope>NUCLEOTIDE SEQUENCE</scope>
</reference>
<organism evidence="1">
    <name type="scientific">freshwater metagenome</name>
    <dbReference type="NCBI Taxonomy" id="449393"/>
    <lineage>
        <taxon>unclassified sequences</taxon>
        <taxon>metagenomes</taxon>
        <taxon>ecological metagenomes</taxon>
    </lineage>
</organism>
<dbReference type="EMBL" id="CAFBMS010000114">
    <property type="protein sequence ID" value="CAB4927869.1"/>
    <property type="molecule type" value="Genomic_DNA"/>
</dbReference>
<accession>A0A6J7IAP1</accession>
<sequence length="271" mass="29753">MDFNLLGQRHDEGRLLHLQRLAAQRARRRHDEAAGGAGAVGEPVHVVRVGRPGDARPPVPTRRRLAAHLHRGAAAPALAPLVRVRRHREVLLRGEAPPVRGQPEQVGQLHPGEEAQLDADVGHRRGEVAEHRVRHRRRLTGRVDARAAPLGDFHVPATEPRHAGGVDRRHRLALRPVLRVEVCRIGVHDAHGVADVRDVERDVGVGPHLGQREDAVGRHLGAVRVVQRRPERAVGVAPLPPEVPANLLRQGGERVPDVLALHLKDVDVPPR</sequence>
<dbReference type="AlphaFoldDB" id="A0A6J7IAP1"/>
<gene>
    <name evidence="1" type="ORF">UFOPK3614_01216</name>
</gene>
<name>A0A6J7IAP1_9ZZZZ</name>
<protein>
    <submittedName>
        <fullName evidence="1">Unannotated protein</fullName>
    </submittedName>
</protein>
<evidence type="ECO:0000313" key="1">
    <source>
        <dbReference type="EMBL" id="CAB4927869.1"/>
    </source>
</evidence>
<proteinExistence type="predicted"/>